<dbReference type="Proteomes" id="UP001186974">
    <property type="component" value="Unassembled WGS sequence"/>
</dbReference>
<gene>
    <name evidence="1" type="ORF">LTS18_007236</name>
</gene>
<reference evidence="1" key="1">
    <citation type="submission" date="2024-09" db="EMBL/GenBank/DDBJ databases">
        <title>Black Yeasts Isolated from many extreme environments.</title>
        <authorList>
            <person name="Coleine C."/>
            <person name="Stajich J.E."/>
            <person name="Selbmann L."/>
        </authorList>
    </citation>
    <scope>NUCLEOTIDE SEQUENCE</scope>
    <source>
        <strain evidence="1">CCFEE 5737</strain>
    </source>
</reference>
<evidence type="ECO:0000313" key="1">
    <source>
        <dbReference type="EMBL" id="KAK3061003.1"/>
    </source>
</evidence>
<dbReference type="EMBL" id="JAWDJW010008137">
    <property type="protein sequence ID" value="KAK3061003.1"/>
    <property type="molecule type" value="Genomic_DNA"/>
</dbReference>
<organism evidence="1 2">
    <name type="scientific">Coniosporium uncinatum</name>
    <dbReference type="NCBI Taxonomy" id="93489"/>
    <lineage>
        <taxon>Eukaryota</taxon>
        <taxon>Fungi</taxon>
        <taxon>Dikarya</taxon>
        <taxon>Ascomycota</taxon>
        <taxon>Pezizomycotina</taxon>
        <taxon>Dothideomycetes</taxon>
        <taxon>Dothideomycetes incertae sedis</taxon>
        <taxon>Coniosporium</taxon>
    </lineage>
</organism>
<feature type="non-terminal residue" evidence="1">
    <location>
        <position position="303"/>
    </location>
</feature>
<name>A0ACC3D3D2_9PEZI</name>
<evidence type="ECO:0000313" key="2">
    <source>
        <dbReference type="Proteomes" id="UP001186974"/>
    </source>
</evidence>
<sequence>MPAYALSDNGFGRVPAFINPFLLSNDPADAQSQDDWYFELPSPKTLDTLRVSIDTSISVCEPETAYLDDRNDSTTLTTSETTESPTILDPSAFCYDPKQAQSHQDQYSVISLTPATDEPDVILDPHDPLDALFCEDETIQLTEEHDLGSASVPATNEPAAVLDTSHPFNALFCEPEIVHSTEDHECTNAPLASDSASAAVIDPIHPFDALFCESDDYDFTFPPGSLIGEQPAVSYSFEDLFCEPKATQTQGNNESTPPPVSAFSDTAAVSNSFDDLFCEPQTTQQHDVFGPTDPSSASDTELE</sequence>
<protein>
    <submittedName>
        <fullName evidence="1">Uncharacterized protein</fullName>
    </submittedName>
</protein>
<keyword evidence="2" id="KW-1185">Reference proteome</keyword>
<proteinExistence type="predicted"/>
<comment type="caution">
    <text evidence="1">The sequence shown here is derived from an EMBL/GenBank/DDBJ whole genome shotgun (WGS) entry which is preliminary data.</text>
</comment>
<accession>A0ACC3D3D2</accession>